<accession>A0ABM0MXV4</accession>
<evidence type="ECO:0000256" key="6">
    <source>
        <dbReference type="HAMAP-Rule" id="MF_03036"/>
    </source>
</evidence>
<evidence type="ECO:0000256" key="3">
    <source>
        <dbReference type="ARBA" id="ARBA00023080"/>
    </source>
</evidence>
<dbReference type="HAMAP" id="MF_03036">
    <property type="entry name" value="Nuc_phosphate_hydrolase"/>
    <property type="match status" value="1"/>
</dbReference>
<dbReference type="InterPro" id="IPR051239">
    <property type="entry name" value="2'-dNMP_N-hydrolase"/>
</dbReference>
<comment type="catalytic activity">
    <reaction evidence="6">
        <text>a pyrimidine 2'-deoxyribonucleoside 5'-phosphate + H2O = a pyrimidine nucleobase + 2-deoxy-D-ribose 5-phosphate</text>
        <dbReference type="Rhea" id="RHEA:57852"/>
        <dbReference type="ChEBI" id="CHEBI:15377"/>
        <dbReference type="ChEBI" id="CHEBI:26432"/>
        <dbReference type="ChEBI" id="CHEBI:62877"/>
        <dbReference type="ChEBI" id="CHEBI:142209"/>
    </reaction>
</comment>
<comment type="catalytic activity">
    <reaction evidence="5">
        <text>5-hydroxymethyl-dUMP + H2O = 5-hydroxymethyluracil + 2-deoxy-D-ribose 5-phosphate</text>
        <dbReference type="Rhea" id="RHEA:77099"/>
        <dbReference type="ChEBI" id="CHEBI:15377"/>
        <dbReference type="ChEBI" id="CHEBI:16964"/>
        <dbReference type="ChEBI" id="CHEBI:62877"/>
        <dbReference type="ChEBI" id="CHEBI:90409"/>
    </reaction>
    <physiologicalReaction direction="left-to-right" evidence="5">
        <dbReference type="Rhea" id="RHEA:77100"/>
    </physiologicalReaction>
</comment>
<comment type="similarity">
    <text evidence="6">Belongs to the 2'-deoxynucleoside 5'-phosphate N-hydrolase 1 family.</text>
</comment>
<keyword evidence="6" id="KW-0963">Cytoplasm</keyword>
<evidence type="ECO:0000313" key="7">
    <source>
        <dbReference type="Proteomes" id="UP000694865"/>
    </source>
</evidence>
<comment type="function">
    <text evidence="6">Catalyzes the cleavage of the N-glycosidic bond of deoxyribonucleoside 5'-monophosphates to yield deoxyribose 5-phosphate and a purine or pyrimidine base.</text>
</comment>
<comment type="caution">
    <text evidence="6">Lacks conserved residue(s) required for the propagation of feature annotation.</text>
</comment>
<name>A0ABM0MXV4_SACKO</name>
<keyword evidence="2 6" id="KW-0378">Hydrolase</keyword>
<dbReference type="InterPro" id="IPR007710">
    <property type="entry name" value="Nucleoside_deoxyribTrfase"/>
</dbReference>
<dbReference type="InterPro" id="IPR028607">
    <property type="entry name" value="DNPH1"/>
</dbReference>
<dbReference type="GeneID" id="102804362"/>
<evidence type="ECO:0000256" key="1">
    <source>
        <dbReference type="ARBA" id="ARBA00011407"/>
    </source>
</evidence>
<dbReference type="PANTHER" id="PTHR15364">
    <property type="entry name" value="2'-DEOXYNUCLEOSIDE 5'-PHOSPHATE N-HYDROLASE 1"/>
    <property type="match status" value="1"/>
</dbReference>
<keyword evidence="7" id="KW-1185">Reference proteome</keyword>
<organism evidence="7 8">
    <name type="scientific">Saccoglossus kowalevskii</name>
    <name type="common">Acorn worm</name>
    <dbReference type="NCBI Taxonomy" id="10224"/>
    <lineage>
        <taxon>Eukaryota</taxon>
        <taxon>Metazoa</taxon>
        <taxon>Hemichordata</taxon>
        <taxon>Enteropneusta</taxon>
        <taxon>Harrimaniidae</taxon>
        <taxon>Saccoglossus</taxon>
    </lineage>
</organism>
<gene>
    <name evidence="8" type="primary">LOC102804362</name>
</gene>
<evidence type="ECO:0000313" key="8">
    <source>
        <dbReference type="RefSeq" id="XP_006824845.1"/>
    </source>
</evidence>
<comment type="catalytic activity">
    <reaction evidence="6">
        <text>a purine 2'-deoxyribonucleoside 5'-phosphate + H2O = a purine nucleobase + 2-deoxy-D-ribose 5-phosphate</text>
        <dbReference type="Rhea" id="RHEA:51132"/>
        <dbReference type="ChEBI" id="CHEBI:15377"/>
        <dbReference type="ChEBI" id="CHEBI:26386"/>
        <dbReference type="ChEBI" id="CHEBI:62877"/>
        <dbReference type="ChEBI" id="CHEBI:142198"/>
    </reaction>
</comment>
<keyword evidence="3 6" id="KW-0546">Nucleotide metabolism</keyword>
<dbReference type="Proteomes" id="UP000694865">
    <property type="component" value="Unplaced"/>
</dbReference>
<feature type="binding site" description="in other chain" evidence="6">
    <location>
        <position position="95"/>
    </location>
    <ligand>
        <name>substrate</name>
        <note>ligand shared between homodimeric partners</note>
    </ligand>
</feature>
<dbReference type="PANTHER" id="PTHR15364:SF0">
    <property type="entry name" value="2'-DEOXYNUCLEOSIDE 5'-PHOSPHATE N-HYDROLASE 1"/>
    <property type="match status" value="1"/>
</dbReference>
<sequence length="153" mass="17560">MIQLLFRTRYKMSLNIYFCGSIHGGRQDANLYARIIKQLQEYGEVLTEHVGKVEIEKEAEKLDAKFIHDRDIDWLETSNVVVAEVTQPSLGVGYEIGRAVAMKKKILCLYRPTNPGKKLSCMIRGAHDGDSIKVFDYKEEELPKIFKDYFAAL</sequence>
<evidence type="ECO:0000256" key="2">
    <source>
        <dbReference type="ARBA" id="ARBA00022801"/>
    </source>
</evidence>
<reference evidence="8" key="1">
    <citation type="submission" date="2025-08" db="UniProtKB">
        <authorList>
            <consortium name="RefSeq"/>
        </authorList>
    </citation>
    <scope>IDENTIFICATION</scope>
    <source>
        <tissue evidence="8">Testes</tissue>
    </source>
</reference>
<dbReference type="EC" id="3.2.2.-" evidence="6"/>
<dbReference type="SUPFAM" id="SSF52309">
    <property type="entry name" value="N-(deoxy)ribosyltransferase-like"/>
    <property type="match status" value="1"/>
</dbReference>
<proteinExistence type="inferred from homology"/>
<evidence type="ECO:0000256" key="4">
    <source>
        <dbReference type="ARBA" id="ARBA00023295"/>
    </source>
</evidence>
<dbReference type="Gene3D" id="3.40.50.450">
    <property type="match status" value="1"/>
</dbReference>
<evidence type="ECO:0000256" key="5">
    <source>
        <dbReference type="ARBA" id="ARBA00047460"/>
    </source>
</evidence>
<keyword evidence="6" id="KW-0539">Nucleus</keyword>
<dbReference type="RefSeq" id="XP_006824845.1">
    <property type="nucleotide sequence ID" value="XM_006824782.1"/>
</dbReference>
<keyword evidence="4 6" id="KW-0326">Glycosidase</keyword>
<comment type="subcellular location">
    <subcellularLocation>
        <location evidence="6">Cytoplasm</location>
    </subcellularLocation>
    <subcellularLocation>
        <location evidence="6">Nucleus</location>
    </subcellularLocation>
</comment>
<dbReference type="Pfam" id="PF05014">
    <property type="entry name" value="Nuc_deoxyrib_tr"/>
    <property type="match status" value="1"/>
</dbReference>
<comment type="subunit">
    <text evidence="1 6">Monomer and homodimer.</text>
</comment>
<feature type="binding site" description="in other chain" evidence="6">
    <location>
        <position position="32"/>
    </location>
    <ligand>
        <name>substrate</name>
        <note>ligand shared between homodimeric partners</note>
    </ligand>
</feature>
<protein>
    <recommendedName>
        <fullName evidence="6">Putative 2'-deoxynucleoside 5'-phosphate N-hydrolase 1</fullName>
        <ecNumber evidence="6">3.2.2.-</ecNumber>
    </recommendedName>
</protein>